<dbReference type="GO" id="GO:0004672">
    <property type="term" value="F:protein kinase activity"/>
    <property type="evidence" value="ECO:0007669"/>
    <property type="project" value="InterPro"/>
</dbReference>
<gene>
    <name evidence="2" type="ORF">BGT96224V316_LOCUS6397</name>
</gene>
<dbReference type="EMBL" id="LR026992">
    <property type="protein sequence ID" value="VDB92611.1"/>
    <property type="molecule type" value="Genomic_DNA"/>
</dbReference>
<dbReference type="Proteomes" id="UP000324639">
    <property type="component" value="Chromosome Bgt_-09"/>
</dbReference>
<sequence>MTKAKILHRDVSLNIIMTGSEAHKNRKGYVIDLDLAVLLTGGKYQEKIEAMTGKMEFMALEVMSDGFETYGAVVEHLYRHDLESFFYVFLWQCLSCGWEYEENLKNEYLKKW</sequence>
<dbReference type="InterPro" id="IPR000719">
    <property type="entry name" value="Prot_kinase_dom"/>
</dbReference>
<dbReference type="AlphaFoldDB" id="A0A9X9MLH5"/>
<dbReference type="PANTHER" id="PTHR38248">
    <property type="entry name" value="FUNK1 6"/>
    <property type="match status" value="1"/>
</dbReference>
<protein>
    <submittedName>
        <fullName evidence="2">Bgt-50840</fullName>
    </submittedName>
</protein>
<organism evidence="2 3">
    <name type="scientific">Blumeria graminis f. sp. tritici</name>
    <dbReference type="NCBI Taxonomy" id="62690"/>
    <lineage>
        <taxon>Eukaryota</taxon>
        <taxon>Fungi</taxon>
        <taxon>Dikarya</taxon>
        <taxon>Ascomycota</taxon>
        <taxon>Pezizomycotina</taxon>
        <taxon>Leotiomycetes</taxon>
        <taxon>Erysiphales</taxon>
        <taxon>Erysiphaceae</taxon>
        <taxon>Blumeria</taxon>
    </lineage>
</organism>
<dbReference type="PROSITE" id="PS50011">
    <property type="entry name" value="PROTEIN_KINASE_DOM"/>
    <property type="match status" value="1"/>
</dbReference>
<evidence type="ECO:0000313" key="3">
    <source>
        <dbReference type="Proteomes" id="UP000324639"/>
    </source>
</evidence>
<dbReference type="PANTHER" id="PTHR38248:SF2">
    <property type="entry name" value="FUNK1 11"/>
    <property type="match status" value="1"/>
</dbReference>
<dbReference type="InterPro" id="IPR011009">
    <property type="entry name" value="Kinase-like_dom_sf"/>
</dbReference>
<dbReference type="GO" id="GO:0005524">
    <property type="term" value="F:ATP binding"/>
    <property type="evidence" value="ECO:0007669"/>
    <property type="project" value="InterPro"/>
</dbReference>
<name>A0A9X9MLH5_BLUGR</name>
<evidence type="ECO:0000259" key="1">
    <source>
        <dbReference type="PROSITE" id="PS50011"/>
    </source>
</evidence>
<dbReference type="Pfam" id="PF17667">
    <property type="entry name" value="Pkinase_fungal"/>
    <property type="match status" value="1"/>
</dbReference>
<reference evidence="2 3" key="1">
    <citation type="submission" date="2018-08" db="EMBL/GenBank/DDBJ databases">
        <authorList>
            <person name="Muller C M."/>
        </authorList>
    </citation>
    <scope>NUCLEOTIDE SEQUENCE [LARGE SCALE GENOMIC DNA]</scope>
</reference>
<dbReference type="InterPro" id="IPR040976">
    <property type="entry name" value="Pkinase_fungal"/>
</dbReference>
<feature type="domain" description="Protein kinase" evidence="1">
    <location>
        <begin position="1"/>
        <end position="112"/>
    </location>
</feature>
<accession>A0A9X9MLH5</accession>
<evidence type="ECO:0000313" key="2">
    <source>
        <dbReference type="EMBL" id="VDB92611.1"/>
    </source>
</evidence>
<dbReference type="SUPFAM" id="SSF56112">
    <property type="entry name" value="Protein kinase-like (PK-like)"/>
    <property type="match status" value="1"/>
</dbReference>
<keyword evidence="3" id="KW-1185">Reference proteome</keyword>
<dbReference type="Gene3D" id="1.10.510.10">
    <property type="entry name" value="Transferase(Phosphotransferase) domain 1"/>
    <property type="match status" value="1"/>
</dbReference>
<proteinExistence type="predicted"/>